<dbReference type="PANTHER" id="PTHR28055:SF1">
    <property type="entry name" value="ALTERED INHERITANCE OF MITOCHONDRIA PROTEIN 41, MITOCHONDRIAL"/>
    <property type="match status" value="1"/>
</dbReference>
<keyword evidence="3" id="KW-1185">Reference proteome</keyword>
<comment type="similarity">
    <text evidence="1">Belongs to the AIM41 family.</text>
</comment>
<sequence length="205" mass="21987">MAATRTPAPLFLSVRVACSSCIRRAAVSSLRWSSSSSSSEAPASPLMSKIKNDLKAAMRAKDTARLAVLRGTISEINQAASSSSPVKTDMQVLALLRKRKSASENAKKEAEVAKRPDLAEKQDKELEVIDQLVGSVKMVESQALRDIVKGKIQALRDSSAGGELKQGTVMKELVKPGGELDGKLYEGKVLAELVREELSANPRPS</sequence>
<dbReference type="InterPro" id="IPR003789">
    <property type="entry name" value="Asn/Gln_tRNA_amidoTrase-B-like"/>
</dbReference>
<proteinExistence type="inferred from homology"/>
<organism evidence="2 3">
    <name type="scientific">Phialophora macrospora</name>
    <dbReference type="NCBI Taxonomy" id="1851006"/>
    <lineage>
        <taxon>Eukaryota</taxon>
        <taxon>Fungi</taxon>
        <taxon>Dikarya</taxon>
        <taxon>Ascomycota</taxon>
        <taxon>Pezizomycotina</taxon>
        <taxon>Eurotiomycetes</taxon>
        <taxon>Chaetothyriomycetidae</taxon>
        <taxon>Chaetothyriales</taxon>
        <taxon>Herpotrichiellaceae</taxon>
        <taxon>Phialophora</taxon>
    </lineage>
</organism>
<evidence type="ECO:0000313" key="2">
    <source>
        <dbReference type="EMBL" id="KIW66401.1"/>
    </source>
</evidence>
<dbReference type="STRING" id="5601.A0A0D2CME9"/>
<dbReference type="AlphaFoldDB" id="A0A0D2CME9"/>
<reference evidence="2 3" key="1">
    <citation type="submission" date="2015-01" db="EMBL/GenBank/DDBJ databases">
        <title>The Genome Sequence of Capronia semiimmersa CBS27337.</title>
        <authorList>
            <consortium name="The Broad Institute Genomics Platform"/>
            <person name="Cuomo C."/>
            <person name="de Hoog S."/>
            <person name="Gorbushina A."/>
            <person name="Stielow B."/>
            <person name="Teixiera M."/>
            <person name="Abouelleil A."/>
            <person name="Chapman S.B."/>
            <person name="Priest M."/>
            <person name="Young S.K."/>
            <person name="Wortman J."/>
            <person name="Nusbaum C."/>
            <person name="Birren B."/>
        </authorList>
    </citation>
    <scope>NUCLEOTIDE SEQUENCE [LARGE SCALE GENOMIC DNA]</scope>
    <source>
        <strain evidence="2 3">CBS 27337</strain>
    </source>
</reference>
<dbReference type="Proteomes" id="UP000054266">
    <property type="component" value="Unassembled WGS sequence"/>
</dbReference>
<dbReference type="SUPFAM" id="SSF89095">
    <property type="entry name" value="GatB/YqeY motif"/>
    <property type="match status" value="1"/>
</dbReference>
<comment type="subcellular location">
    <subcellularLocation>
        <location evidence="1">Mitochondrion</location>
    </subcellularLocation>
</comment>
<dbReference type="Gene3D" id="1.10.1510.10">
    <property type="entry name" value="Uncharacterised protein YqeY/AIM41 PF09424, N-terminal domain"/>
    <property type="match status" value="1"/>
</dbReference>
<protein>
    <recommendedName>
        <fullName evidence="1">Altered inheritance of mitochondria protein 41</fullName>
    </recommendedName>
</protein>
<dbReference type="GO" id="GO:0016884">
    <property type="term" value="F:carbon-nitrogen ligase activity, with glutamine as amido-N-donor"/>
    <property type="evidence" value="ECO:0007669"/>
    <property type="project" value="UniProtKB-UniRule"/>
</dbReference>
<dbReference type="PANTHER" id="PTHR28055">
    <property type="entry name" value="ALTERED INHERITANCE OF MITOCHONDRIA PROTEIN 41, MITOCHONDRIAL"/>
    <property type="match status" value="1"/>
</dbReference>
<gene>
    <name evidence="1" type="primary">AIM41</name>
    <name evidence="2" type="ORF">PV04_05737</name>
</gene>
<accession>A0A0D2CME9</accession>
<name>A0A0D2CME9_9EURO</name>
<dbReference type="InterPro" id="IPR042184">
    <property type="entry name" value="YqeY/Aim41_N"/>
</dbReference>
<dbReference type="HOGENOM" id="CLU_079430_0_1_1"/>
<dbReference type="InterPro" id="IPR019004">
    <property type="entry name" value="YqeY/Aim41"/>
</dbReference>
<dbReference type="EMBL" id="KN846959">
    <property type="protein sequence ID" value="KIW66401.1"/>
    <property type="molecule type" value="Genomic_DNA"/>
</dbReference>
<keyword evidence="1" id="KW-0496">Mitochondrion</keyword>
<evidence type="ECO:0000256" key="1">
    <source>
        <dbReference type="RuleBase" id="RU365099"/>
    </source>
</evidence>
<dbReference type="Pfam" id="PF09424">
    <property type="entry name" value="YqeY"/>
    <property type="match status" value="1"/>
</dbReference>
<evidence type="ECO:0000313" key="3">
    <source>
        <dbReference type="Proteomes" id="UP000054266"/>
    </source>
</evidence>
<dbReference type="GO" id="GO:0005739">
    <property type="term" value="C:mitochondrion"/>
    <property type="evidence" value="ECO:0007669"/>
    <property type="project" value="UniProtKB-SubCell"/>
</dbReference>